<accession>A0A540VEV2</accession>
<organism evidence="2 3">
    <name type="scientific">Litorilinea aerophila</name>
    <dbReference type="NCBI Taxonomy" id="1204385"/>
    <lineage>
        <taxon>Bacteria</taxon>
        <taxon>Bacillati</taxon>
        <taxon>Chloroflexota</taxon>
        <taxon>Caldilineae</taxon>
        <taxon>Caldilineales</taxon>
        <taxon>Caldilineaceae</taxon>
        <taxon>Litorilinea</taxon>
    </lineage>
</organism>
<dbReference type="Proteomes" id="UP000317371">
    <property type="component" value="Unassembled WGS sequence"/>
</dbReference>
<dbReference type="SUPFAM" id="SSF56784">
    <property type="entry name" value="HAD-like"/>
    <property type="match status" value="1"/>
</dbReference>
<dbReference type="InterPro" id="IPR006379">
    <property type="entry name" value="HAD-SF_hydro_IIB"/>
</dbReference>
<dbReference type="InParanoid" id="A0A540VEV2"/>
<dbReference type="Gene3D" id="3.40.50.1000">
    <property type="entry name" value="HAD superfamily/HAD-like"/>
    <property type="match status" value="1"/>
</dbReference>
<dbReference type="NCBIfam" id="TIGR00099">
    <property type="entry name" value="Cof-subfamily"/>
    <property type="match status" value="1"/>
</dbReference>
<dbReference type="OrthoDB" id="9768060at2"/>
<protein>
    <submittedName>
        <fullName evidence="2">HAD family phosphatase</fullName>
    </submittedName>
</protein>
<dbReference type="GO" id="GO:0005829">
    <property type="term" value="C:cytosol"/>
    <property type="evidence" value="ECO:0007669"/>
    <property type="project" value="TreeGrafter"/>
</dbReference>
<sequence>MGHGLCHLGRRRRNLAADSHPHGHPPAGWRPSPGPPAGGDGDSRRGTSLSILWRLYPLIRVIALDLDDTLLRSDKTVSPESLALLRRWRAQGHHLVIATGRPPRTVAEVLPRELFDVPWVCYNGAAIQIDGRTIFQDLIPPEDTRTIVEMIQARLPDCIVGLEVDNILYLNRAIQRTSPYQVADLRRICHQPAAKILFFQDAQFQEIMADLRPLLQALPASTRALLSEKYNLVQILSHSADKARALEMVVQQWGLGLEHVMAFGDDVNDVEMVRRAGLGVAVANAVAEVKAVADHITASNDEDGVAQALEALLAGQLESGVG</sequence>
<keyword evidence="3" id="KW-1185">Reference proteome</keyword>
<dbReference type="InterPro" id="IPR023214">
    <property type="entry name" value="HAD_sf"/>
</dbReference>
<name>A0A540VEV2_9CHLR</name>
<proteinExistence type="predicted"/>
<dbReference type="Pfam" id="PF08282">
    <property type="entry name" value="Hydrolase_3"/>
    <property type="match status" value="1"/>
</dbReference>
<reference evidence="2 3" key="1">
    <citation type="submission" date="2019-06" db="EMBL/GenBank/DDBJ databases">
        <title>Genome sequence of Litorilinea aerophila BAA-2444.</title>
        <authorList>
            <person name="Maclea K.S."/>
            <person name="Maurais E.G."/>
            <person name="Iannazzi L.C."/>
        </authorList>
    </citation>
    <scope>NUCLEOTIDE SEQUENCE [LARGE SCALE GENOMIC DNA]</scope>
    <source>
        <strain evidence="2 3">ATCC BAA-2444</strain>
    </source>
</reference>
<dbReference type="AlphaFoldDB" id="A0A540VEV2"/>
<dbReference type="SFLD" id="SFLDG01140">
    <property type="entry name" value="C2.B:_Phosphomannomutase_and_P"/>
    <property type="match status" value="1"/>
</dbReference>
<comment type="caution">
    <text evidence="2">The sequence shown here is derived from an EMBL/GenBank/DDBJ whole genome shotgun (WGS) entry which is preliminary data.</text>
</comment>
<dbReference type="FunCoup" id="A0A540VEV2">
    <property type="interactions" value="96"/>
</dbReference>
<dbReference type="PANTHER" id="PTHR10000">
    <property type="entry name" value="PHOSPHOSERINE PHOSPHATASE"/>
    <property type="match status" value="1"/>
</dbReference>
<evidence type="ECO:0000256" key="1">
    <source>
        <dbReference type="SAM" id="MobiDB-lite"/>
    </source>
</evidence>
<dbReference type="EMBL" id="VIGC01000015">
    <property type="protein sequence ID" value="TQE95279.1"/>
    <property type="molecule type" value="Genomic_DNA"/>
</dbReference>
<dbReference type="InterPro" id="IPR036412">
    <property type="entry name" value="HAD-like_sf"/>
</dbReference>
<evidence type="ECO:0000313" key="2">
    <source>
        <dbReference type="EMBL" id="TQE95279.1"/>
    </source>
</evidence>
<dbReference type="GO" id="GO:0016791">
    <property type="term" value="F:phosphatase activity"/>
    <property type="evidence" value="ECO:0007669"/>
    <property type="project" value="TreeGrafter"/>
</dbReference>
<dbReference type="InterPro" id="IPR000150">
    <property type="entry name" value="Cof"/>
</dbReference>
<evidence type="ECO:0000313" key="3">
    <source>
        <dbReference type="Proteomes" id="UP000317371"/>
    </source>
</evidence>
<dbReference type="NCBIfam" id="TIGR01484">
    <property type="entry name" value="HAD-SF-IIB"/>
    <property type="match status" value="1"/>
</dbReference>
<gene>
    <name evidence="2" type="ORF">FKZ61_12970</name>
</gene>
<dbReference type="SFLD" id="SFLDS00003">
    <property type="entry name" value="Haloacid_Dehalogenase"/>
    <property type="match status" value="1"/>
</dbReference>
<dbReference type="Gene3D" id="3.30.1240.10">
    <property type="match status" value="1"/>
</dbReference>
<dbReference type="GO" id="GO:0000287">
    <property type="term" value="F:magnesium ion binding"/>
    <property type="evidence" value="ECO:0007669"/>
    <property type="project" value="TreeGrafter"/>
</dbReference>
<feature type="region of interest" description="Disordered" evidence="1">
    <location>
        <begin position="16"/>
        <end position="43"/>
    </location>
</feature>
<dbReference type="PANTHER" id="PTHR10000:SF8">
    <property type="entry name" value="HAD SUPERFAMILY HYDROLASE-LIKE, TYPE 3"/>
    <property type="match status" value="1"/>
</dbReference>